<dbReference type="Gene3D" id="3.30.70.270">
    <property type="match status" value="1"/>
</dbReference>
<protein>
    <submittedName>
        <fullName evidence="3">Diguanylate cyclase (GGDEF)-like protein</fullName>
    </submittedName>
</protein>
<name>A0ABS4KV53_9CLOT</name>
<sequence length="612" mass="71235">MRVGVNMEFKFSEFIDLPKFKALIKNFYDLTGIICLIEHNEKIINLFPKYNNELIRFRFDDYDKYIIKQIKNKKKYGIAKSKSGLMYIGLPIYVEKESFITIFTSAIFYKEPDSDFLNSLKSSNFIKDIPVYSNEKITEIIKIMCNTSSLIENMISNHIKDINSNLKLIENFNKLTDDYNNVKKIAYYDELTNLPNRNYLKHEMERQINLNPEKTFILFYVEMNDFKNVNDIYGYEYGDKLLTKIGNEVKKLYYENGIVARVGGKEFLVFKTKDDSKSLNEEAEILLDNLNGIWYLNGNEVPISVNIGISVYPDDGTDILDIYRNSDIALNKSKCGERNSYKVFKKSMYDDILKKSQLEKEIRKALKNEEFVLYYQPQMDIQLHRIVSFEALIRWNSPKLGWVMPGEFISLAEETSLIVPIGEWVFREACEQSIKWKNEGYDYDFISINVSTVQLRKNNFIDMVKSIFKETGADPKLIEIEITESVVMESLEKNLKIIDELKKMGIRVALDDFGSGYSSLNYLKSIPINTIKIDKTFIDGICKNSYENIITEQIIDLAHKMKLDVIAEGVEIEEQFRSLKIKNCNKIQGYYFGKPMTAKDAGIVLKNEENIL</sequence>
<dbReference type="Pfam" id="PF10114">
    <property type="entry name" value="PocR"/>
    <property type="match status" value="1"/>
</dbReference>
<dbReference type="PANTHER" id="PTHR33121">
    <property type="entry name" value="CYCLIC DI-GMP PHOSPHODIESTERASE PDEF"/>
    <property type="match status" value="1"/>
</dbReference>
<evidence type="ECO:0000313" key="3">
    <source>
        <dbReference type="EMBL" id="MBP2033907.1"/>
    </source>
</evidence>
<dbReference type="Pfam" id="PF00563">
    <property type="entry name" value="EAL"/>
    <property type="match status" value="1"/>
</dbReference>
<dbReference type="Pfam" id="PF00990">
    <property type="entry name" value="GGDEF"/>
    <property type="match status" value="1"/>
</dbReference>
<gene>
    <name evidence="3" type="ORF">J2Z42_002620</name>
</gene>
<keyword evidence="4" id="KW-1185">Reference proteome</keyword>
<dbReference type="PROSITE" id="PS50883">
    <property type="entry name" value="EAL"/>
    <property type="match status" value="1"/>
</dbReference>
<dbReference type="Gene3D" id="3.20.20.450">
    <property type="entry name" value="EAL domain"/>
    <property type="match status" value="1"/>
</dbReference>
<evidence type="ECO:0000259" key="1">
    <source>
        <dbReference type="PROSITE" id="PS50883"/>
    </source>
</evidence>
<dbReference type="NCBIfam" id="TIGR00254">
    <property type="entry name" value="GGDEF"/>
    <property type="match status" value="1"/>
</dbReference>
<dbReference type="CDD" id="cd01949">
    <property type="entry name" value="GGDEF"/>
    <property type="match status" value="1"/>
</dbReference>
<feature type="domain" description="GGDEF" evidence="2">
    <location>
        <begin position="214"/>
        <end position="346"/>
    </location>
</feature>
<dbReference type="SUPFAM" id="SSF141868">
    <property type="entry name" value="EAL domain-like"/>
    <property type="match status" value="1"/>
</dbReference>
<organism evidence="3 4">
    <name type="scientific">Clostridium algifaecis</name>
    <dbReference type="NCBI Taxonomy" id="1472040"/>
    <lineage>
        <taxon>Bacteria</taxon>
        <taxon>Bacillati</taxon>
        <taxon>Bacillota</taxon>
        <taxon>Clostridia</taxon>
        <taxon>Eubacteriales</taxon>
        <taxon>Clostridiaceae</taxon>
        <taxon>Clostridium</taxon>
    </lineage>
</organism>
<dbReference type="SMART" id="SM00267">
    <property type="entry name" value="GGDEF"/>
    <property type="match status" value="1"/>
</dbReference>
<dbReference type="InterPro" id="IPR001633">
    <property type="entry name" value="EAL_dom"/>
</dbReference>
<dbReference type="PANTHER" id="PTHR33121:SF70">
    <property type="entry name" value="SIGNALING PROTEIN YKOW"/>
    <property type="match status" value="1"/>
</dbReference>
<proteinExistence type="predicted"/>
<dbReference type="InterPro" id="IPR018771">
    <property type="entry name" value="PocR_dom"/>
</dbReference>
<dbReference type="InterPro" id="IPR029787">
    <property type="entry name" value="Nucleotide_cyclase"/>
</dbReference>
<dbReference type="EMBL" id="JAGGLM010000025">
    <property type="protein sequence ID" value="MBP2033907.1"/>
    <property type="molecule type" value="Genomic_DNA"/>
</dbReference>
<dbReference type="Proteomes" id="UP001519307">
    <property type="component" value="Unassembled WGS sequence"/>
</dbReference>
<evidence type="ECO:0000259" key="2">
    <source>
        <dbReference type="PROSITE" id="PS50887"/>
    </source>
</evidence>
<dbReference type="SUPFAM" id="SSF55073">
    <property type="entry name" value="Nucleotide cyclase"/>
    <property type="match status" value="1"/>
</dbReference>
<comment type="caution">
    <text evidence="3">The sequence shown here is derived from an EMBL/GenBank/DDBJ whole genome shotgun (WGS) entry which is preliminary data.</text>
</comment>
<dbReference type="InterPro" id="IPR000160">
    <property type="entry name" value="GGDEF_dom"/>
</dbReference>
<dbReference type="CDD" id="cd01948">
    <property type="entry name" value="EAL"/>
    <property type="match status" value="1"/>
</dbReference>
<dbReference type="InterPro" id="IPR035919">
    <property type="entry name" value="EAL_sf"/>
</dbReference>
<dbReference type="InterPro" id="IPR050706">
    <property type="entry name" value="Cyclic-di-GMP_PDE-like"/>
</dbReference>
<evidence type="ECO:0000313" key="4">
    <source>
        <dbReference type="Proteomes" id="UP001519307"/>
    </source>
</evidence>
<dbReference type="PROSITE" id="PS50887">
    <property type="entry name" value="GGDEF"/>
    <property type="match status" value="1"/>
</dbReference>
<feature type="domain" description="EAL" evidence="1">
    <location>
        <begin position="355"/>
        <end position="609"/>
    </location>
</feature>
<accession>A0ABS4KV53</accession>
<reference evidence="3 4" key="1">
    <citation type="submission" date="2021-03" db="EMBL/GenBank/DDBJ databases">
        <title>Genomic Encyclopedia of Type Strains, Phase IV (KMG-IV): sequencing the most valuable type-strain genomes for metagenomic binning, comparative biology and taxonomic classification.</title>
        <authorList>
            <person name="Goeker M."/>
        </authorList>
    </citation>
    <scope>NUCLEOTIDE SEQUENCE [LARGE SCALE GENOMIC DNA]</scope>
    <source>
        <strain evidence="3 4">DSM 28783</strain>
    </source>
</reference>
<dbReference type="SMART" id="SM00052">
    <property type="entry name" value="EAL"/>
    <property type="match status" value="1"/>
</dbReference>
<dbReference type="InterPro" id="IPR043128">
    <property type="entry name" value="Rev_trsase/Diguanyl_cyclase"/>
</dbReference>